<evidence type="ECO:0000256" key="9">
    <source>
        <dbReference type="ARBA" id="ARBA00022989"/>
    </source>
</evidence>
<feature type="domain" description="Cytochrome b561 bacterial/Ni-hydrogenase" evidence="14">
    <location>
        <begin position="18"/>
        <end position="186"/>
    </location>
</feature>
<keyword evidence="3" id="KW-0813">Transport</keyword>
<dbReference type="PANTHER" id="PTHR30529:SF7">
    <property type="entry name" value="CYTOCHROME B561 BACTERIAL_NI-HYDROGENASE DOMAIN-CONTAINING PROTEIN"/>
    <property type="match status" value="1"/>
</dbReference>
<comment type="subcellular location">
    <subcellularLocation>
        <location evidence="2">Cell membrane</location>
        <topology evidence="2">Multi-pass membrane protein</topology>
    </subcellularLocation>
</comment>
<keyword evidence="8" id="KW-0249">Electron transport</keyword>
<evidence type="ECO:0000259" key="14">
    <source>
        <dbReference type="Pfam" id="PF01292"/>
    </source>
</evidence>
<name>A0A1Y5T744_9RHOB</name>
<evidence type="ECO:0000256" key="7">
    <source>
        <dbReference type="ARBA" id="ARBA00022723"/>
    </source>
</evidence>
<evidence type="ECO:0000256" key="1">
    <source>
        <dbReference type="ARBA" id="ARBA00001970"/>
    </source>
</evidence>
<dbReference type="OrthoDB" id="7280471at2"/>
<reference evidence="15 16" key="1">
    <citation type="submission" date="2017-03" db="EMBL/GenBank/DDBJ databases">
        <authorList>
            <person name="Afonso C.L."/>
            <person name="Miller P.J."/>
            <person name="Scott M.A."/>
            <person name="Spackman E."/>
            <person name="Goraichik I."/>
            <person name="Dimitrov K.M."/>
            <person name="Suarez D.L."/>
            <person name="Swayne D.E."/>
        </authorList>
    </citation>
    <scope>NUCLEOTIDE SEQUENCE [LARGE SCALE GENOMIC DNA]</scope>
    <source>
        <strain evidence="15 16">CECT 8620</strain>
    </source>
</reference>
<dbReference type="RefSeq" id="WP_085837221.1">
    <property type="nucleotide sequence ID" value="NZ_FWFS01000009.1"/>
</dbReference>
<evidence type="ECO:0000256" key="3">
    <source>
        <dbReference type="ARBA" id="ARBA00022448"/>
    </source>
</evidence>
<dbReference type="GO" id="GO:0020037">
    <property type="term" value="F:heme binding"/>
    <property type="evidence" value="ECO:0007669"/>
    <property type="project" value="TreeGrafter"/>
</dbReference>
<keyword evidence="7" id="KW-0479">Metal-binding</keyword>
<keyword evidence="5" id="KW-0349">Heme</keyword>
<dbReference type="InterPro" id="IPR052168">
    <property type="entry name" value="Cytochrome_b561_oxidase"/>
</dbReference>
<dbReference type="GO" id="GO:0046872">
    <property type="term" value="F:metal ion binding"/>
    <property type="evidence" value="ECO:0007669"/>
    <property type="project" value="UniProtKB-KW"/>
</dbReference>
<evidence type="ECO:0000256" key="11">
    <source>
        <dbReference type="ARBA" id="ARBA00023136"/>
    </source>
</evidence>
<dbReference type="AlphaFoldDB" id="A0A1Y5T744"/>
<feature type="transmembrane region" description="Helical" evidence="13">
    <location>
        <begin position="154"/>
        <end position="176"/>
    </location>
</feature>
<feature type="transmembrane region" description="Helical" evidence="13">
    <location>
        <begin position="101"/>
        <end position="120"/>
    </location>
</feature>
<dbReference type="GO" id="GO:0022904">
    <property type="term" value="P:respiratory electron transport chain"/>
    <property type="evidence" value="ECO:0007669"/>
    <property type="project" value="InterPro"/>
</dbReference>
<keyword evidence="16" id="KW-1185">Reference proteome</keyword>
<comment type="cofactor">
    <cofactor evidence="1">
        <name>heme b</name>
        <dbReference type="ChEBI" id="CHEBI:60344"/>
    </cofactor>
</comment>
<gene>
    <name evidence="15" type="ORF">AQS8620_02510</name>
</gene>
<evidence type="ECO:0000256" key="8">
    <source>
        <dbReference type="ARBA" id="ARBA00022982"/>
    </source>
</evidence>
<evidence type="ECO:0000256" key="6">
    <source>
        <dbReference type="ARBA" id="ARBA00022692"/>
    </source>
</evidence>
<protein>
    <recommendedName>
        <fullName evidence="14">Cytochrome b561 bacterial/Ni-hydrogenase domain-containing protein</fullName>
    </recommendedName>
</protein>
<dbReference type="SUPFAM" id="SSF81342">
    <property type="entry name" value="Transmembrane di-heme cytochromes"/>
    <property type="match status" value="1"/>
</dbReference>
<dbReference type="GO" id="GO:0005886">
    <property type="term" value="C:plasma membrane"/>
    <property type="evidence" value="ECO:0007669"/>
    <property type="project" value="UniProtKB-SubCell"/>
</dbReference>
<evidence type="ECO:0000256" key="2">
    <source>
        <dbReference type="ARBA" id="ARBA00004651"/>
    </source>
</evidence>
<comment type="similarity">
    <text evidence="12">Belongs to the cytochrome b561 family.</text>
</comment>
<keyword evidence="9 13" id="KW-1133">Transmembrane helix</keyword>
<evidence type="ECO:0000256" key="12">
    <source>
        <dbReference type="ARBA" id="ARBA00037975"/>
    </source>
</evidence>
<evidence type="ECO:0000256" key="10">
    <source>
        <dbReference type="ARBA" id="ARBA00023004"/>
    </source>
</evidence>
<accession>A0A1Y5T744</accession>
<dbReference type="Pfam" id="PF01292">
    <property type="entry name" value="Ni_hydr_CYTB"/>
    <property type="match status" value="1"/>
</dbReference>
<evidence type="ECO:0000256" key="13">
    <source>
        <dbReference type="SAM" id="Phobius"/>
    </source>
</evidence>
<dbReference type="PANTHER" id="PTHR30529">
    <property type="entry name" value="CYTOCHROME B561"/>
    <property type="match status" value="1"/>
</dbReference>
<dbReference type="InterPro" id="IPR016174">
    <property type="entry name" value="Di-haem_cyt_TM"/>
</dbReference>
<keyword evidence="11 13" id="KW-0472">Membrane</keyword>
<evidence type="ECO:0000256" key="5">
    <source>
        <dbReference type="ARBA" id="ARBA00022617"/>
    </source>
</evidence>
<keyword evidence="4" id="KW-1003">Cell membrane</keyword>
<feature type="transmembrane region" description="Helical" evidence="13">
    <location>
        <begin position="24"/>
        <end position="42"/>
    </location>
</feature>
<dbReference type="InterPro" id="IPR011577">
    <property type="entry name" value="Cyt_b561_bac/Ni-Hgenase"/>
</dbReference>
<dbReference type="EMBL" id="FWFS01000009">
    <property type="protein sequence ID" value="SLN56901.1"/>
    <property type="molecule type" value="Genomic_DNA"/>
</dbReference>
<keyword evidence="6 13" id="KW-0812">Transmembrane</keyword>
<organism evidence="15 16">
    <name type="scientific">Aquimixticola soesokkakensis</name>
    <dbReference type="NCBI Taxonomy" id="1519096"/>
    <lineage>
        <taxon>Bacteria</taxon>
        <taxon>Pseudomonadati</taxon>
        <taxon>Pseudomonadota</taxon>
        <taxon>Alphaproteobacteria</taxon>
        <taxon>Rhodobacterales</taxon>
        <taxon>Paracoccaceae</taxon>
        <taxon>Aquimixticola</taxon>
    </lineage>
</organism>
<dbReference type="Proteomes" id="UP000193862">
    <property type="component" value="Unassembled WGS sequence"/>
</dbReference>
<evidence type="ECO:0000313" key="16">
    <source>
        <dbReference type="Proteomes" id="UP000193862"/>
    </source>
</evidence>
<evidence type="ECO:0000256" key="4">
    <source>
        <dbReference type="ARBA" id="ARBA00022475"/>
    </source>
</evidence>
<feature type="transmembrane region" description="Helical" evidence="13">
    <location>
        <begin position="62"/>
        <end position="80"/>
    </location>
</feature>
<evidence type="ECO:0000313" key="15">
    <source>
        <dbReference type="EMBL" id="SLN56901.1"/>
    </source>
</evidence>
<proteinExistence type="inferred from homology"/>
<sequence length="193" mass="21118">MPLSFARSAALLDHRAAYGTISRLLHWALAALILWQLLGMTLRALLGRTPLVSFFVGTHQQVGTVIFVLVVARVIWMLAMRNRRPAHGAGLLGWMAKAGHAALYLAMVLVPLVAILRAAGSTRGFAPFGFPVFAPRETDIGWMKTLGDSLHGELGWVLAALIGGHVLMVGVHEILWRDGTLSRMVSRRRARNL</sequence>
<keyword evidence="10" id="KW-0408">Iron</keyword>
<dbReference type="GO" id="GO:0009055">
    <property type="term" value="F:electron transfer activity"/>
    <property type="evidence" value="ECO:0007669"/>
    <property type="project" value="InterPro"/>
</dbReference>